<dbReference type="Pfam" id="PF02803">
    <property type="entry name" value="Thiolase_C"/>
    <property type="match status" value="1"/>
</dbReference>
<evidence type="ECO:0000313" key="10">
    <source>
        <dbReference type="Proteomes" id="UP001595279"/>
    </source>
</evidence>
<dbReference type="InterPro" id="IPR016039">
    <property type="entry name" value="Thiolase-like"/>
</dbReference>
<dbReference type="NCBIfam" id="TIGR01930">
    <property type="entry name" value="AcCoA-C-Actrans"/>
    <property type="match status" value="1"/>
</dbReference>
<dbReference type="EC" id="2.3.1.9" evidence="2"/>
<keyword evidence="4 6" id="KW-0012">Acyltransferase</keyword>
<reference evidence="10" key="1">
    <citation type="journal article" date="2019" name="Int. J. Syst. Evol. Microbiol.">
        <title>The Global Catalogue of Microorganisms (GCM) 10K type strain sequencing project: providing services to taxonomists for standard genome sequencing and annotation.</title>
        <authorList>
            <consortium name="The Broad Institute Genomics Platform"/>
            <consortium name="The Broad Institute Genome Sequencing Center for Infectious Disease"/>
            <person name="Wu L."/>
            <person name="Ma J."/>
        </authorList>
    </citation>
    <scope>NUCLEOTIDE SEQUENCE [LARGE SCALE GENOMIC DNA]</scope>
    <source>
        <strain evidence="10">KCTC 13128</strain>
    </source>
</reference>
<keyword evidence="10" id="KW-1185">Reference proteome</keyword>
<dbReference type="Gene3D" id="3.40.47.10">
    <property type="match status" value="2"/>
</dbReference>
<evidence type="ECO:0000256" key="4">
    <source>
        <dbReference type="ARBA" id="ARBA00023315"/>
    </source>
</evidence>
<dbReference type="PIRSF" id="PIRSF000429">
    <property type="entry name" value="Ac-CoA_Ac_transf"/>
    <property type="match status" value="1"/>
</dbReference>
<evidence type="ECO:0000256" key="6">
    <source>
        <dbReference type="RuleBase" id="RU003557"/>
    </source>
</evidence>
<protein>
    <recommendedName>
        <fullName evidence="2">acetyl-CoA C-acetyltransferase</fullName>
        <ecNumber evidence="2">2.3.1.9</ecNumber>
    </recommendedName>
    <alternativeName>
        <fullName evidence="5">Acetoacetyl-CoA thiolase</fullName>
    </alternativeName>
</protein>
<proteinExistence type="inferred from homology"/>
<evidence type="ECO:0000256" key="3">
    <source>
        <dbReference type="ARBA" id="ARBA00022679"/>
    </source>
</evidence>
<comment type="similarity">
    <text evidence="1 6">Belongs to the thiolase-like superfamily. Thiolase family.</text>
</comment>
<accession>A0ABV7CTW8</accession>
<evidence type="ECO:0000256" key="5">
    <source>
        <dbReference type="ARBA" id="ARBA00030755"/>
    </source>
</evidence>
<dbReference type="SUPFAM" id="SSF53901">
    <property type="entry name" value="Thiolase-like"/>
    <property type="match status" value="2"/>
</dbReference>
<evidence type="ECO:0000259" key="7">
    <source>
        <dbReference type="Pfam" id="PF00108"/>
    </source>
</evidence>
<dbReference type="Pfam" id="PF00108">
    <property type="entry name" value="Thiolase_N"/>
    <property type="match status" value="1"/>
</dbReference>
<dbReference type="RefSeq" id="WP_390269948.1">
    <property type="nucleotide sequence ID" value="NZ_JBHRSA010000025.1"/>
</dbReference>
<gene>
    <name evidence="9" type="ORF">ACFOGI_06010</name>
</gene>
<keyword evidence="3 6" id="KW-0808">Transferase</keyword>
<evidence type="ECO:0000256" key="2">
    <source>
        <dbReference type="ARBA" id="ARBA00012705"/>
    </source>
</evidence>
<organism evidence="9 10">
    <name type="scientific">Virgibacillus xinjiangensis</name>
    <dbReference type="NCBI Taxonomy" id="393090"/>
    <lineage>
        <taxon>Bacteria</taxon>
        <taxon>Bacillati</taxon>
        <taxon>Bacillota</taxon>
        <taxon>Bacilli</taxon>
        <taxon>Bacillales</taxon>
        <taxon>Bacillaceae</taxon>
        <taxon>Virgibacillus</taxon>
    </lineage>
</organism>
<dbReference type="InterPro" id="IPR020616">
    <property type="entry name" value="Thiolase_N"/>
</dbReference>
<dbReference type="PANTHER" id="PTHR18919:SF107">
    <property type="entry name" value="ACETYL-COA ACETYLTRANSFERASE, CYTOSOLIC"/>
    <property type="match status" value="1"/>
</dbReference>
<dbReference type="CDD" id="cd00751">
    <property type="entry name" value="thiolase"/>
    <property type="match status" value="1"/>
</dbReference>
<feature type="domain" description="Thiolase C-terminal" evidence="8">
    <location>
        <begin position="242"/>
        <end position="361"/>
    </location>
</feature>
<dbReference type="PANTHER" id="PTHR18919">
    <property type="entry name" value="ACETYL-COA C-ACYLTRANSFERASE"/>
    <property type="match status" value="1"/>
</dbReference>
<dbReference type="Proteomes" id="UP001595279">
    <property type="component" value="Unassembled WGS sequence"/>
</dbReference>
<dbReference type="EMBL" id="JBHRSA010000025">
    <property type="protein sequence ID" value="MFC3039800.1"/>
    <property type="molecule type" value="Genomic_DNA"/>
</dbReference>
<comment type="caution">
    <text evidence="9">The sequence shown here is derived from an EMBL/GenBank/DDBJ whole genome shotgun (WGS) entry which is preliminary data.</text>
</comment>
<dbReference type="InterPro" id="IPR020617">
    <property type="entry name" value="Thiolase_C"/>
</dbReference>
<feature type="domain" description="Thiolase N-terminal" evidence="7">
    <location>
        <begin position="5"/>
        <end position="233"/>
    </location>
</feature>
<dbReference type="InterPro" id="IPR020613">
    <property type="entry name" value="Thiolase_CS"/>
</dbReference>
<sequence length="365" mass="38916">MKRAVIVQAKRTPIGKQNGMLKALPPETLAASVIQELVQGLDQPVDDILFGNAVGPGGNVARLSALESGQPTSVPGLTIDRQCGSGLEAIRLACHLIQGGAGEIFIAGGVESSSQSPYKKRARFSPESIGDPDMGWAADRIAERYGITKEMQDDYALLSYRRAVDSLKKGCFMEELVSLPGIPMKDESIHPRLDYERMLARLSPCFTANGTVTMGNCCGINDGAAAVLIMSEEKADQLGYEPVLRFKNSAVAGVDPNYPVIGAIEATSRLLEKEGLNPTDIDLVELNEAFAVKPVLFSRELSIPYEKMNVGGGAIAFGHPYGASGAILLTRLFHEAQPHRAKYCLSAIGIGGGLGISVLLEVMSK</sequence>
<evidence type="ECO:0000313" key="9">
    <source>
        <dbReference type="EMBL" id="MFC3039800.1"/>
    </source>
</evidence>
<dbReference type="PROSITE" id="PS00737">
    <property type="entry name" value="THIOLASE_2"/>
    <property type="match status" value="1"/>
</dbReference>
<evidence type="ECO:0000259" key="8">
    <source>
        <dbReference type="Pfam" id="PF02803"/>
    </source>
</evidence>
<dbReference type="InterPro" id="IPR002155">
    <property type="entry name" value="Thiolase"/>
</dbReference>
<evidence type="ECO:0000256" key="1">
    <source>
        <dbReference type="ARBA" id="ARBA00010982"/>
    </source>
</evidence>
<dbReference type="NCBIfam" id="NF005212">
    <property type="entry name" value="PRK06690.1"/>
    <property type="match status" value="1"/>
</dbReference>
<name>A0ABV7CTW8_9BACI</name>